<comment type="caution">
    <text evidence="2">The sequence shown here is derived from an EMBL/GenBank/DDBJ whole genome shotgun (WGS) entry which is preliminary data.</text>
</comment>
<evidence type="ECO:0000313" key="3">
    <source>
        <dbReference type="Proteomes" id="UP000823749"/>
    </source>
</evidence>
<keyword evidence="3" id="KW-1185">Reference proteome</keyword>
<accession>A0AAV6L7N1</accession>
<dbReference type="AlphaFoldDB" id="A0AAV6L7N1"/>
<dbReference type="PROSITE" id="PS50222">
    <property type="entry name" value="EF_HAND_2"/>
    <property type="match status" value="1"/>
</dbReference>
<dbReference type="Proteomes" id="UP000823749">
    <property type="component" value="Chromosome 2"/>
</dbReference>
<dbReference type="EMBL" id="JACTNZ010000002">
    <property type="protein sequence ID" value="KAG5560429.1"/>
    <property type="molecule type" value="Genomic_DNA"/>
</dbReference>
<gene>
    <name evidence="2" type="ORF">RHGRI_003669</name>
</gene>
<reference evidence="2" key="1">
    <citation type="submission" date="2020-08" db="EMBL/GenBank/DDBJ databases">
        <title>Plant Genome Project.</title>
        <authorList>
            <person name="Zhang R.-G."/>
        </authorList>
    </citation>
    <scope>NUCLEOTIDE SEQUENCE</scope>
    <source>
        <strain evidence="2">WSP0</strain>
        <tissue evidence="2">Leaf</tissue>
    </source>
</reference>
<feature type="domain" description="EF-hand" evidence="1">
    <location>
        <begin position="1"/>
        <end position="26"/>
    </location>
</feature>
<dbReference type="GO" id="GO:0005509">
    <property type="term" value="F:calcium ion binding"/>
    <property type="evidence" value="ECO:0007669"/>
    <property type="project" value="InterPro"/>
</dbReference>
<evidence type="ECO:0000313" key="2">
    <source>
        <dbReference type="EMBL" id="KAG5560429.1"/>
    </source>
</evidence>
<sequence length="123" mass="13980">MFLDKNHNGTLDFEECVTFFYMIASNRLLQCDECRSLLLAAYFLCVECYNANREKTYDLCCSCYSDNNFSHAHSYFLDNYALLLQKEIKNYTSGQAGGSIRSETGKIVDLADNLLNYVSSIGS</sequence>
<organism evidence="2 3">
    <name type="scientific">Rhododendron griersonianum</name>
    <dbReference type="NCBI Taxonomy" id="479676"/>
    <lineage>
        <taxon>Eukaryota</taxon>
        <taxon>Viridiplantae</taxon>
        <taxon>Streptophyta</taxon>
        <taxon>Embryophyta</taxon>
        <taxon>Tracheophyta</taxon>
        <taxon>Spermatophyta</taxon>
        <taxon>Magnoliopsida</taxon>
        <taxon>eudicotyledons</taxon>
        <taxon>Gunneridae</taxon>
        <taxon>Pentapetalae</taxon>
        <taxon>asterids</taxon>
        <taxon>Ericales</taxon>
        <taxon>Ericaceae</taxon>
        <taxon>Ericoideae</taxon>
        <taxon>Rhodoreae</taxon>
        <taxon>Rhododendron</taxon>
    </lineage>
</organism>
<protein>
    <recommendedName>
        <fullName evidence="1">EF-hand domain-containing protein</fullName>
    </recommendedName>
</protein>
<dbReference type="InterPro" id="IPR002048">
    <property type="entry name" value="EF_hand_dom"/>
</dbReference>
<proteinExistence type="predicted"/>
<evidence type="ECO:0000259" key="1">
    <source>
        <dbReference type="PROSITE" id="PS50222"/>
    </source>
</evidence>
<name>A0AAV6L7N1_9ERIC</name>